<organism evidence="5 6">
    <name type="scientific">Faecalibacterium prausnitzii</name>
    <dbReference type="NCBI Taxonomy" id="853"/>
    <lineage>
        <taxon>Bacteria</taxon>
        <taxon>Bacillati</taxon>
        <taxon>Bacillota</taxon>
        <taxon>Clostridia</taxon>
        <taxon>Eubacteriales</taxon>
        <taxon>Oscillospiraceae</taxon>
        <taxon>Faecalibacterium</taxon>
    </lineage>
</organism>
<keyword evidence="2" id="KW-0378">Hydrolase</keyword>
<evidence type="ECO:0000256" key="1">
    <source>
        <dbReference type="ARBA" id="ARBA00008853"/>
    </source>
</evidence>
<protein>
    <submittedName>
        <fullName evidence="5">Gluconolactonase</fullName>
    </submittedName>
</protein>
<evidence type="ECO:0000313" key="6">
    <source>
        <dbReference type="Proteomes" id="UP000220904"/>
    </source>
</evidence>
<dbReference type="OrthoDB" id="1862778at2"/>
<dbReference type="InterPro" id="IPR051262">
    <property type="entry name" value="SMP-30/CGR1_Lactonase"/>
</dbReference>
<dbReference type="PANTHER" id="PTHR47572:SF4">
    <property type="entry name" value="LACTONASE DRP35"/>
    <property type="match status" value="1"/>
</dbReference>
<dbReference type="Pfam" id="PF08450">
    <property type="entry name" value="SGL"/>
    <property type="match status" value="1"/>
</dbReference>
<keyword evidence="3" id="KW-0472">Membrane</keyword>
<keyword evidence="3" id="KW-1133">Transmembrane helix</keyword>
<feature type="domain" description="SMP-30/Gluconolactonase/LRE-like region" evidence="4">
    <location>
        <begin position="219"/>
        <end position="339"/>
    </location>
</feature>
<comment type="caution">
    <text evidence="5">The sequence shown here is derived from an EMBL/GenBank/DDBJ whole genome shotgun (WGS) entry which is preliminary data.</text>
</comment>
<evidence type="ECO:0000256" key="3">
    <source>
        <dbReference type="SAM" id="Phobius"/>
    </source>
</evidence>
<dbReference type="RefSeq" id="WP_097792927.1">
    <property type="nucleotide sequence ID" value="NZ_NOUV01000015.1"/>
</dbReference>
<gene>
    <name evidence="5" type="ORF">CHR60_10250</name>
</gene>
<accession>A0A2A7B4E8</accession>
<proteinExistence type="inferred from homology"/>
<dbReference type="InterPro" id="IPR013658">
    <property type="entry name" value="SGL"/>
</dbReference>
<comment type="similarity">
    <text evidence="1">Belongs to the SMP-30/CGR1 family.</text>
</comment>
<feature type="transmembrane region" description="Helical" evidence="3">
    <location>
        <begin position="66"/>
        <end position="84"/>
    </location>
</feature>
<keyword evidence="3" id="KW-0812">Transmembrane</keyword>
<dbReference type="Gene3D" id="2.120.10.30">
    <property type="entry name" value="TolB, C-terminal domain"/>
    <property type="match status" value="1"/>
</dbReference>
<dbReference type="AlphaFoldDB" id="A0A2A7B4E8"/>
<evidence type="ECO:0000313" key="5">
    <source>
        <dbReference type="EMBL" id="PDX86250.1"/>
    </source>
</evidence>
<name>A0A2A7B4E8_9FIRM</name>
<dbReference type="PANTHER" id="PTHR47572">
    <property type="entry name" value="LIPOPROTEIN-RELATED"/>
    <property type="match status" value="1"/>
</dbReference>
<evidence type="ECO:0000259" key="4">
    <source>
        <dbReference type="Pfam" id="PF08450"/>
    </source>
</evidence>
<dbReference type="GO" id="GO:0016787">
    <property type="term" value="F:hydrolase activity"/>
    <property type="evidence" value="ECO:0007669"/>
    <property type="project" value="UniProtKB-KW"/>
</dbReference>
<evidence type="ECO:0000256" key="2">
    <source>
        <dbReference type="ARBA" id="ARBA00022801"/>
    </source>
</evidence>
<dbReference type="Proteomes" id="UP000220904">
    <property type="component" value="Unassembled WGS sequence"/>
</dbReference>
<dbReference type="SUPFAM" id="SSF63829">
    <property type="entry name" value="Calcium-dependent phosphotriesterase"/>
    <property type="match status" value="1"/>
</dbReference>
<dbReference type="InterPro" id="IPR011042">
    <property type="entry name" value="6-blade_b-propeller_TolB-like"/>
</dbReference>
<sequence>MRIGLVELLLILLIASLTVGPSAALWVDRWMRRAQKTSAAAARRRAAQEAQRAAEREEVLQRFQKLSIVFVLCAAVALIWGLVLRPIEAAPTPYTAPDVRQETGAQTAAEGGVLELAPYTEISALRENNGWLYAAARSGKNGCLLRMQPDGTGRTEVLTTAGEITDFAFAPDGTIWMTTLESEGGRLYRVNSDQWGVTVELTVSQIDGRALSCPTAVATASDGAVYFTDLAAACARHGVESALRTELTAHTGTGSVYVYDPAARTVETVLTGIAGASGLALDEAAETLYVSDLGSRCVWAVDTAARDRTAGGKGCSTHLYGLPGYPGALSLDADGTLYISYRWARSGWLEDHAGRTLLRGMALRLSQTMQEGLFSLSASDIRAEAVAPASGSWQRTIPGGSSGSTTALCPVDSRVYLAISGETKLHWVRV</sequence>
<reference evidence="5 6" key="1">
    <citation type="journal article" date="2017" name="Front. Microbiol.">
        <title>New Insights into the Diversity of the Genus Faecalibacterium.</title>
        <authorList>
            <person name="Benevides L."/>
            <person name="Burman S."/>
            <person name="Martin R."/>
            <person name="Robert V."/>
            <person name="Thomas M."/>
            <person name="Miquel S."/>
            <person name="Chain F."/>
            <person name="Sokol H."/>
            <person name="Bermudez-Humaran L.G."/>
            <person name="Morrison M."/>
            <person name="Langella P."/>
            <person name="Azevedo V.A."/>
            <person name="Chatel J.M."/>
            <person name="Soares S."/>
        </authorList>
    </citation>
    <scope>NUCLEOTIDE SEQUENCE [LARGE SCALE GENOMIC DNA]</scope>
    <source>
        <strain evidence="5 6">AHMP21</strain>
    </source>
</reference>
<dbReference type="EMBL" id="NOUV01000015">
    <property type="protein sequence ID" value="PDX86250.1"/>
    <property type="molecule type" value="Genomic_DNA"/>
</dbReference>